<dbReference type="SUPFAM" id="SSF47413">
    <property type="entry name" value="lambda repressor-like DNA-binding domains"/>
    <property type="match status" value="1"/>
</dbReference>
<dbReference type="CDD" id="cd00093">
    <property type="entry name" value="HTH_XRE"/>
    <property type="match status" value="1"/>
</dbReference>
<dbReference type="EMBL" id="QKZR01000001">
    <property type="protein sequence ID" value="PZX43311.1"/>
    <property type="molecule type" value="Genomic_DNA"/>
</dbReference>
<protein>
    <submittedName>
        <fullName evidence="4">Helix-turn-helix protein</fullName>
    </submittedName>
</protein>
<feature type="transmembrane region" description="Helical" evidence="2">
    <location>
        <begin position="228"/>
        <end position="256"/>
    </location>
</feature>
<feature type="transmembrane region" description="Helical" evidence="2">
    <location>
        <begin position="93"/>
        <end position="110"/>
    </location>
</feature>
<evidence type="ECO:0000259" key="3">
    <source>
        <dbReference type="PROSITE" id="PS50943"/>
    </source>
</evidence>
<dbReference type="Gene3D" id="1.10.260.40">
    <property type="entry name" value="lambda repressor-like DNA-binding domains"/>
    <property type="match status" value="1"/>
</dbReference>
<dbReference type="PROSITE" id="PS50943">
    <property type="entry name" value="HTH_CROC1"/>
    <property type="match status" value="1"/>
</dbReference>
<evidence type="ECO:0000256" key="1">
    <source>
        <dbReference type="ARBA" id="ARBA00023125"/>
    </source>
</evidence>
<sequence>MNQPELGNYIAALRKEQGLTQEELVEKCNINVRTIQRIENGDVTPRSYTVKNILEALGKSFDEVYQGTASNNNTTQVNNKTASVNYTYNRNKLLLSGVAGIVLFICYQMMTINDVIHSFTFENLLPYSIYSVFGFTSIIAGLLLCQGIYHMGKVRENSLLKIAAILAAVLYTCSTAFLLFFIDYETDFNSSTDIILGIAVVVMTGIAYIMLGAGYLAQRKEETGTDRYMGFIALIAGGMTITIILAPIAILFMIVFDIFQIIYLIKYADKSKKSQLGN</sequence>
<gene>
    <name evidence="4" type="ORF">LX97_00311</name>
</gene>
<keyword evidence="1" id="KW-0238">DNA-binding</keyword>
<accession>A0ABX5PZZ8</accession>
<keyword evidence="5" id="KW-1185">Reference proteome</keyword>
<dbReference type="InterPro" id="IPR001387">
    <property type="entry name" value="Cro/C1-type_HTH"/>
</dbReference>
<name>A0ABX5PZZ8_9FLAO</name>
<dbReference type="PANTHER" id="PTHR46797:SF1">
    <property type="entry name" value="METHYLPHOSPHONATE SYNTHASE"/>
    <property type="match status" value="1"/>
</dbReference>
<dbReference type="SMART" id="SM00530">
    <property type="entry name" value="HTH_XRE"/>
    <property type="match status" value="1"/>
</dbReference>
<dbReference type="PANTHER" id="PTHR46797">
    <property type="entry name" value="HTH-TYPE TRANSCRIPTIONAL REGULATOR"/>
    <property type="match status" value="1"/>
</dbReference>
<keyword evidence="2" id="KW-0472">Membrane</keyword>
<feature type="transmembrane region" description="Helical" evidence="2">
    <location>
        <begin position="130"/>
        <end position="150"/>
    </location>
</feature>
<proteinExistence type="predicted"/>
<feature type="domain" description="HTH cro/C1-type" evidence="3">
    <location>
        <begin position="10"/>
        <end position="64"/>
    </location>
</feature>
<reference evidence="4 5" key="1">
    <citation type="submission" date="2018-06" db="EMBL/GenBank/DDBJ databases">
        <title>Genomic Encyclopedia of Archaeal and Bacterial Type Strains, Phase II (KMG-II): from individual species to whole genera.</title>
        <authorList>
            <person name="Goeker M."/>
        </authorList>
    </citation>
    <scope>NUCLEOTIDE SEQUENCE [LARGE SCALE GENOMIC DNA]</scope>
    <source>
        <strain evidence="4 5">DSM 17205</strain>
    </source>
</reference>
<dbReference type="Pfam" id="PF01381">
    <property type="entry name" value="HTH_3"/>
    <property type="match status" value="1"/>
</dbReference>
<evidence type="ECO:0000313" key="4">
    <source>
        <dbReference type="EMBL" id="PZX43311.1"/>
    </source>
</evidence>
<feature type="transmembrane region" description="Helical" evidence="2">
    <location>
        <begin position="194"/>
        <end position="216"/>
    </location>
</feature>
<keyword evidence="2" id="KW-0812">Transmembrane</keyword>
<dbReference type="RefSeq" id="WP_015361117.1">
    <property type="nucleotide sequence ID" value="NZ_QKZR01000001.1"/>
</dbReference>
<evidence type="ECO:0000313" key="5">
    <source>
        <dbReference type="Proteomes" id="UP000248584"/>
    </source>
</evidence>
<organism evidence="4 5">
    <name type="scientific">Nonlabens dokdonensis</name>
    <dbReference type="NCBI Taxonomy" id="328515"/>
    <lineage>
        <taxon>Bacteria</taxon>
        <taxon>Pseudomonadati</taxon>
        <taxon>Bacteroidota</taxon>
        <taxon>Flavobacteriia</taxon>
        <taxon>Flavobacteriales</taxon>
        <taxon>Flavobacteriaceae</taxon>
        <taxon>Nonlabens</taxon>
    </lineage>
</organism>
<evidence type="ECO:0000256" key="2">
    <source>
        <dbReference type="SAM" id="Phobius"/>
    </source>
</evidence>
<dbReference type="InterPro" id="IPR050807">
    <property type="entry name" value="TransReg_Diox_bact_type"/>
</dbReference>
<feature type="transmembrane region" description="Helical" evidence="2">
    <location>
        <begin position="162"/>
        <end position="182"/>
    </location>
</feature>
<keyword evidence="2" id="KW-1133">Transmembrane helix</keyword>
<comment type="caution">
    <text evidence="4">The sequence shown here is derived from an EMBL/GenBank/DDBJ whole genome shotgun (WGS) entry which is preliminary data.</text>
</comment>
<dbReference type="InterPro" id="IPR010982">
    <property type="entry name" value="Lambda_DNA-bd_dom_sf"/>
</dbReference>
<dbReference type="Proteomes" id="UP000248584">
    <property type="component" value="Unassembled WGS sequence"/>
</dbReference>